<dbReference type="Gene3D" id="3.90.25.10">
    <property type="entry name" value="UDP-galactose 4-epimerase, domain 1"/>
    <property type="match status" value="1"/>
</dbReference>
<gene>
    <name evidence="4" type="ORF">P170DRAFT_507616</name>
</gene>
<dbReference type="InterPro" id="IPR008030">
    <property type="entry name" value="NmrA-like"/>
</dbReference>
<evidence type="ECO:0000259" key="3">
    <source>
        <dbReference type="Pfam" id="PF05368"/>
    </source>
</evidence>
<evidence type="ECO:0000313" key="5">
    <source>
        <dbReference type="Proteomes" id="UP000234275"/>
    </source>
</evidence>
<dbReference type="InterPro" id="IPR036291">
    <property type="entry name" value="NAD(P)-bd_dom_sf"/>
</dbReference>
<reference evidence="4 5" key="1">
    <citation type="submission" date="2016-12" db="EMBL/GenBank/DDBJ databases">
        <title>The genomes of Aspergillus section Nigri reveals drivers in fungal speciation.</title>
        <authorList>
            <consortium name="DOE Joint Genome Institute"/>
            <person name="Vesth T.C."/>
            <person name="Nybo J."/>
            <person name="Theobald S."/>
            <person name="Brandl J."/>
            <person name="Frisvad J.C."/>
            <person name="Nielsen K.F."/>
            <person name="Lyhne E.K."/>
            <person name="Kogle M.E."/>
            <person name="Kuo A."/>
            <person name="Riley R."/>
            <person name="Clum A."/>
            <person name="Nolan M."/>
            <person name="Lipzen A."/>
            <person name="Salamov A."/>
            <person name="Henrissat B."/>
            <person name="Wiebenga A."/>
            <person name="De Vries R.P."/>
            <person name="Grigoriev I.V."/>
            <person name="Mortensen U.H."/>
            <person name="Andersen M.R."/>
            <person name="Baker S.E."/>
        </authorList>
    </citation>
    <scope>NUCLEOTIDE SEQUENCE [LARGE SCALE GENOMIC DNA]</scope>
    <source>
        <strain evidence="4 5">IBT 23096</strain>
    </source>
</reference>
<dbReference type="InterPro" id="IPR045312">
    <property type="entry name" value="PCBER-like"/>
</dbReference>
<feature type="domain" description="NmrA-like" evidence="3">
    <location>
        <begin position="6"/>
        <end position="231"/>
    </location>
</feature>
<dbReference type="RefSeq" id="XP_024708182.1">
    <property type="nucleotide sequence ID" value="XM_024854500.1"/>
</dbReference>
<keyword evidence="2" id="KW-0560">Oxidoreductase</keyword>
<dbReference type="PANTHER" id="PTHR47706">
    <property type="entry name" value="NMRA-LIKE FAMILY PROTEIN"/>
    <property type="match status" value="1"/>
</dbReference>
<dbReference type="SUPFAM" id="SSF51735">
    <property type="entry name" value="NAD(P)-binding Rossmann-fold domains"/>
    <property type="match status" value="1"/>
</dbReference>
<dbReference type="Pfam" id="PF05368">
    <property type="entry name" value="NmrA"/>
    <property type="match status" value="1"/>
</dbReference>
<sequence>MASALKNVVLVGAGGNLGSHVLAAFLASGAFNITVLSRESSTSIFPDGLRIVRSDYSHGSLVAAFHDQDAVISLVGRSGYADQQKLVDAALAAGVKRFIPSEFGNNSADARVRALAPILEGKKAKIDYLRQREHRMSWTTVITGAFFDYALRIGFLGFDLKAHDATIYDNGTVPASVSTLPQIGRALVAILEHPEATANQYVYVESFTVTQNEVLEALEKASGETWTLNNVNLRPLIEESTERFKQGDLAGARILNLAAGVARFPDGPYGDWSTVPGGSWNGRLGLEKEDLDDVARSLLGEDGTIGKA</sequence>
<dbReference type="Gene3D" id="3.40.50.720">
    <property type="entry name" value="NAD(P)-binding Rossmann-like Domain"/>
    <property type="match status" value="1"/>
</dbReference>
<dbReference type="InterPro" id="IPR051609">
    <property type="entry name" value="NmrA/Isoflavone_reductase-like"/>
</dbReference>
<dbReference type="OrthoDB" id="9974981at2759"/>
<organism evidence="4 5">
    <name type="scientific">Aspergillus steynii IBT 23096</name>
    <dbReference type="NCBI Taxonomy" id="1392250"/>
    <lineage>
        <taxon>Eukaryota</taxon>
        <taxon>Fungi</taxon>
        <taxon>Dikarya</taxon>
        <taxon>Ascomycota</taxon>
        <taxon>Pezizomycotina</taxon>
        <taxon>Eurotiomycetes</taxon>
        <taxon>Eurotiomycetidae</taxon>
        <taxon>Eurotiales</taxon>
        <taxon>Aspergillaceae</taxon>
        <taxon>Aspergillus</taxon>
        <taxon>Aspergillus subgen. Circumdati</taxon>
    </lineage>
</organism>
<dbReference type="PANTHER" id="PTHR47706:SF9">
    <property type="entry name" value="NMRA-LIKE DOMAIN-CONTAINING PROTEIN-RELATED"/>
    <property type="match status" value="1"/>
</dbReference>
<dbReference type="CDD" id="cd05259">
    <property type="entry name" value="PCBER_SDR_a"/>
    <property type="match status" value="1"/>
</dbReference>
<comment type="caution">
    <text evidence="4">The sequence shown here is derived from an EMBL/GenBank/DDBJ whole genome shotgun (WGS) entry which is preliminary data.</text>
</comment>
<accession>A0A2I2GJ21</accession>
<keyword evidence="1" id="KW-0521">NADP</keyword>
<proteinExistence type="predicted"/>
<dbReference type="GO" id="GO:0016491">
    <property type="term" value="F:oxidoreductase activity"/>
    <property type="evidence" value="ECO:0007669"/>
    <property type="project" value="UniProtKB-KW"/>
</dbReference>
<protein>
    <submittedName>
        <fullName evidence="4">NAD(P)-binding protein</fullName>
    </submittedName>
</protein>
<evidence type="ECO:0000256" key="2">
    <source>
        <dbReference type="ARBA" id="ARBA00023002"/>
    </source>
</evidence>
<dbReference type="STRING" id="1392250.A0A2I2GJ21"/>
<dbReference type="GeneID" id="36562206"/>
<dbReference type="EMBL" id="MSFO01000002">
    <property type="protein sequence ID" value="PLB52880.1"/>
    <property type="molecule type" value="Genomic_DNA"/>
</dbReference>
<evidence type="ECO:0000313" key="4">
    <source>
        <dbReference type="EMBL" id="PLB52880.1"/>
    </source>
</evidence>
<evidence type="ECO:0000256" key="1">
    <source>
        <dbReference type="ARBA" id="ARBA00022857"/>
    </source>
</evidence>
<dbReference type="VEuPathDB" id="FungiDB:P170DRAFT_507616"/>
<name>A0A2I2GJ21_9EURO</name>
<dbReference type="AlphaFoldDB" id="A0A2I2GJ21"/>
<keyword evidence="5" id="KW-1185">Reference proteome</keyword>
<dbReference type="Proteomes" id="UP000234275">
    <property type="component" value="Unassembled WGS sequence"/>
</dbReference>